<evidence type="ECO:0000259" key="7">
    <source>
        <dbReference type="PROSITE" id="PS51093"/>
    </source>
</evidence>
<evidence type="ECO:0000256" key="2">
    <source>
        <dbReference type="ARBA" id="ARBA00022448"/>
    </source>
</evidence>
<name>A0ABU1IM08_9BACL</name>
<reference evidence="8 9" key="1">
    <citation type="submission" date="2023-07" db="EMBL/GenBank/DDBJ databases">
        <title>Genomic Encyclopedia of Type Strains, Phase IV (KMG-IV): sequencing the most valuable type-strain genomes for metagenomic binning, comparative biology and taxonomic classification.</title>
        <authorList>
            <person name="Goeker M."/>
        </authorList>
    </citation>
    <scope>NUCLEOTIDE SEQUENCE [LARGE SCALE GENOMIC DNA]</scope>
    <source>
        <strain evidence="8 9">DSM 45903</strain>
    </source>
</reference>
<dbReference type="PANTHER" id="PTHR45008:SF1">
    <property type="entry name" value="PTS SYSTEM GLUCOSE-SPECIFIC EIIA COMPONENT"/>
    <property type="match status" value="1"/>
</dbReference>
<dbReference type="SUPFAM" id="SSF51261">
    <property type="entry name" value="Duplicated hybrid motif"/>
    <property type="match status" value="1"/>
</dbReference>
<evidence type="ECO:0000313" key="9">
    <source>
        <dbReference type="Proteomes" id="UP001185012"/>
    </source>
</evidence>
<evidence type="ECO:0000256" key="3">
    <source>
        <dbReference type="ARBA" id="ARBA00022597"/>
    </source>
</evidence>
<dbReference type="PROSITE" id="PS51093">
    <property type="entry name" value="PTS_EIIA_TYPE_1"/>
    <property type="match status" value="1"/>
</dbReference>
<proteinExistence type="predicted"/>
<keyword evidence="4" id="KW-0808">Transferase</keyword>
<comment type="caution">
    <text evidence="8">The sequence shown here is derived from an EMBL/GenBank/DDBJ whole genome shotgun (WGS) entry which is preliminary data.</text>
</comment>
<keyword evidence="2" id="KW-0813">Transport</keyword>
<keyword evidence="9" id="KW-1185">Reference proteome</keyword>
<gene>
    <name evidence="8" type="ORF">JOE21_001724</name>
</gene>
<dbReference type="InterPro" id="IPR001127">
    <property type="entry name" value="PTS_EIIA_1_perm"/>
</dbReference>
<keyword evidence="6" id="KW-0418">Kinase</keyword>
<evidence type="ECO:0000313" key="8">
    <source>
        <dbReference type="EMBL" id="MDR6225726.1"/>
    </source>
</evidence>
<comment type="subcellular location">
    <subcellularLocation>
        <location evidence="1">Cytoplasm</location>
    </subcellularLocation>
</comment>
<dbReference type="InterPro" id="IPR050890">
    <property type="entry name" value="PTS_EIIA_component"/>
</dbReference>
<feature type="domain" description="PTS EIIA type-1" evidence="7">
    <location>
        <begin position="31"/>
        <end position="135"/>
    </location>
</feature>
<protein>
    <submittedName>
        <fullName evidence="8">PTS system glucose-specific IIA component</fullName>
    </submittedName>
</protein>
<evidence type="ECO:0000256" key="6">
    <source>
        <dbReference type="ARBA" id="ARBA00022777"/>
    </source>
</evidence>
<dbReference type="PANTHER" id="PTHR45008">
    <property type="entry name" value="PTS SYSTEM GLUCOSE-SPECIFIC EIIA COMPONENT"/>
    <property type="match status" value="1"/>
</dbReference>
<dbReference type="RefSeq" id="WP_309864749.1">
    <property type="nucleotide sequence ID" value="NZ_JAVDQG010000003.1"/>
</dbReference>
<evidence type="ECO:0000256" key="4">
    <source>
        <dbReference type="ARBA" id="ARBA00022679"/>
    </source>
</evidence>
<dbReference type="Gene3D" id="2.70.70.10">
    <property type="entry name" value="Glucose Permease (Domain IIA)"/>
    <property type="match status" value="1"/>
</dbReference>
<sequence length="163" mass="17888">MFKKWLKRGPREVVAVAPVQGRVVALEEVPDPVFAEKMMGDGVAVEPQEGILCAPVDGEVVQLFPTHHAIGIRSAEGLEWLLHIGLETVSMEGEGFSARVKVGDQVKAGDRLIEFSLDRVKEKAKSTITPIIITNMDKVNKLETHIKDEVQTGDIILTCTISF</sequence>
<keyword evidence="5" id="KW-0598">Phosphotransferase system</keyword>
<keyword evidence="3" id="KW-0762">Sugar transport</keyword>
<dbReference type="Pfam" id="PF00358">
    <property type="entry name" value="PTS_EIIA_1"/>
    <property type="match status" value="1"/>
</dbReference>
<evidence type="ECO:0000256" key="5">
    <source>
        <dbReference type="ARBA" id="ARBA00022683"/>
    </source>
</evidence>
<dbReference type="InterPro" id="IPR011055">
    <property type="entry name" value="Dup_hybrid_motif"/>
</dbReference>
<organism evidence="8 9">
    <name type="scientific">Desmospora profundinema</name>
    <dbReference type="NCBI Taxonomy" id="1571184"/>
    <lineage>
        <taxon>Bacteria</taxon>
        <taxon>Bacillati</taxon>
        <taxon>Bacillota</taxon>
        <taxon>Bacilli</taxon>
        <taxon>Bacillales</taxon>
        <taxon>Thermoactinomycetaceae</taxon>
        <taxon>Desmospora</taxon>
    </lineage>
</organism>
<evidence type="ECO:0000256" key="1">
    <source>
        <dbReference type="ARBA" id="ARBA00004496"/>
    </source>
</evidence>
<accession>A0ABU1IM08</accession>
<dbReference type="NCBIfam" id="TIGR00830">
    <property type="entry name" value="PTBA"/>
    <property type="match status" value="1"/>
</dbReference>
<dbReference type="EMBL" id="JAVDQG010000003">
    <property type="protein sequence ID" value="MDR6225726.1"/>
    <property type="molecule type" value="Genomic_DNA"/>
</dbReference>
<dbReference type="Proteomes" id="UP001185012">
    <property type="component" value="Unassembled WGS sequence"/>
</dbReference>